<gene>
    <name evidence="2" type="ORF">L195_g041719</name>
</gene>
<sequence>EIKIVEEWGYAMGEDSCLFEEDSEAESSCGEGQDDPEVHRNIDMLVNQVKEGLEVEDHNEFQGKQDEEFLDKLEANSGSKGVGTNSVLRMDSLEVFGNQDDRAEVSSPPGNALVRPSFRPLIGKRTSSCPPEARRSVMSGPWSLEWLQDQNYGDAGVIFSASKKSRKEIFHGPSLKRKVDQDPRRRKAGGVLRHPIHSLKKVARMPCKDRGEVLKVLKKSVRRRRGGDGLNRSCSMSCHVSSGDSGSLGSVNNDWMNWVAVHGNDHMAVDDVWGIGKAIGVKFKGDNVNMFNILSRASKGKRKASGLMAEAGGSRRDNGC</sequence>
<feature type="region of interest" description="Disordered" evidence="1">
    <location>
        <begin position="224"/>
        <end position="246"/>
    </location>
</feature>
<proteinExistence type="predicted"/>
<organism evidence="2 3">
    <name type="scientific">Trifolium pratense</name>
    <name type="common">Red clover</name>
    <dbReference type="NCBI Taxonomy" id="57577"/>
    <lineage>
        <taxon>Eukaryota</taxon>
        <taxon>Viridiplantae</taxon>
        <taxon>Streptophyta</taxon>
        <taxon>Embryophyta</taxon>
        <taxon>Tracheophyta</taxon>
        <taxon>Spermatophyta</taxon>
        <taxon>Magnoliopsida</taxon>
        <taxon>eudicotyledons</taxon>
        <taxon>Gunneridae</taxon>
        <taxon>Pentapetalae</taxon>
        <taxon>rosids</taxon>
        <taxon>fabids</taxon>
        <taxon>Fabales</taxon>
        <taxon>Fabaceae</taxon>
        <taxon>Papilionoideae</taxon>
        <taxon>50 kb inversion clade</taxon>
        <taxon>NPAAA clade</taxon>
        <taxon>Hologalegina</taxon>
        <taxon>IRL clade</taxon>
        <taxon>Trifolieae</taxon>
        <taxon>Trifolium</taxon>
    </lineage>
</organism>
<reference evidence="2 3" key="2">
    <citation type="journal article" date="2017" name="Front. Plant Sci.">
        <title>Gene Classification and Mining of Molecular Markers Useful in Red Clover (Trifolium pratense) Breeding.</title>
        <authorList>
            <person name="Istvanek J."/>
            <person name="Dluhosova J."/>
            <person name="Dluhos P."/>
            <person name="Patkova L."/>
            <person name="Nedelnik J."/>
            <person name="Repkova J."/>
        </authorList>
    </citation>
    <scope>NUCLEOTIDE SEQUENCE [LARGE SCALE GENOMIC DNA]</scope>
    <source>
        <strain evidence="3">cv. Tatra</strain>
        <tissue evidence="2">Young leaves</tissue>
    </source>
</reference>
<evidence type="ECO:0000313" key="3">
    <source>
        <dbReference type="Proteomes" id="UP000236291"/>
    </source>
</evidence>
<comment type="caution">
    <text evidence="2">The sequence shown here is derived from an EMBL/GenBank/DDBJ whole genome shotgun (WGS) entry which is preliminary data.</text>
</comment>
<evidence type="ECO:0008006" key="4">
    <source>
        <dbReference type="Google" id="ProtNLM"/>
    </source>
</evidence>
<feature type="non-terminal residue" evidence="2">
    <location>
        <position position="1"/>
    </location>
</feature>
<name>A0A2K3M4E3_TRIPR</name>
<protein>
    <recommendedName>
        <fullName evidence="4">Sulfate transporter</fullName>
    </recommendedName>
</protein>
<evidence type="ECO:0000256" key="1">
    <source>
        <dbReference type="SAM" id="MobiDB-lite"/>
    </source>
</evidence>
<feature type="region of interest" description="Disordered" evidence="1">
    <location>
        <begin position="19"/>
        <end position="38"/>
    </location>
</feature>
<dbReference type="EMBL" id="ASHM01049280">
    <property type="protein sequence ID" value="PNX85649.1"/>
    <property type="molecule type" value="Genomic_DNA"/>
</dbReference>
<evidence type="ECO:0000313" key="2">
    <source>
        <dbReference type="EMBL" id="PNX85649.1"/>
    </source>
</evidence>
<dbReference type="AlphaFoldDB" id="A0A2K3M4E3"/>
<accession>A0A2K3M4E3</accession>
<dbReference type="Proteomes" id="UP000236291">
    <property type="component" value="Unassembled WGS sequence"/>
</dbReference>
<reference evidence="2 3" key="1">
    <citation type="journal article" date="2014" name="Am. J. Bot.">
        <title>Genome assembly and annotation for red clover (Trifolium pratense; Fabaceae).</title>
        <authorList>
            <person name="Istvanek J."/>
            <person name="Jaros M."/>
            <person name="Krenek A."/>
            <person name="Repkova J."/>
        </authorList>
    </citation>
    <scope>NUCLEOTIDE SEQUENCE [LARGE SCALE GENOMIC DNA]</scope>
    <source>
        <strain evidence="3">cv. Tatra</strain>
        <tissue evidence="2">Young leaves</tissue>
    </source>
</reference>